<feature type="compositionally biased region" description="Low complexity" evidence="1">
    <location>
        <begin position="14"/>
        <end position="33"/>
    </location>
</feature>
<organism evidence="2">
    <name type="scientific">uncultured Microvirga sp</name>
    <dbReference type="NCBI Taxonomy" id="412392"/>
    <lineage>
        <taxon>Bacteria</taxon>
        <taxon>Pseudomonadati</taxon>
        <taxon>Pseudomonadota</taxon>
        <taxon>Alphaproteobacteria</taxon>
        <taxon>Hyphomicrobiales</taxon>
        <taxon>Methylobacteriaceae</taxon>
        <taxon>Microvirga</taxon>
        <taxon>environmental samples</taxon>
    </lineage>
</organism>
<dbReference type="AlphaFoldDB" id="A0A6J4KMQ4"/>
<name>A0A6J4KMQ4_9HYPH</name>
<proteinExistence type="predicted"/>
<sequence length="89" mass="9682">MVGFEFSIPMANRLRGSGRSLPTLSRSSRPTPLGARRSRARVLRFLGGARPMMRQALRAMRVMEHAGQVAAPGTDAGCSVLPRRGQHPD</sequence>
<dbReference type="EMBL" id="CADCUC010000063">
    <property type="protein sequence ID" value="CAA9309215.1"/>
    <property type="molecule type" value="Genomic_DNA"/>
</dbReference>
<evidence type="ECO:0000256" key="1">
    <source>
        <dbReference type="SAM" id="MobiDB-lite"/>
    </source>
</evidence>
<evidence type="ECO:0000313" key="2">
    <source>
        <dbReference type="EMBL" id="CAA9309215.1"/>
    </source>
</evidence>
<protein>
    <submittedName>
        <fullName evidence="2">Uncharacterized protein</fullName>
    </submittedName>
</protein>
<accession>A0A6J4KMQ4</accession>
<reference evidence="2" key="1">
    <citation type="submission" date="2020-02" db="EMBL/GenBank/DDBJ databases">
        <authorList>
            <person name="Meier V. D."/>
        </authorList>
    </citation>
    <scope>NUCLEOTIDE SEQUENCE</scope>
    <source>
        <strain evidence="2">AVDCRST_MAG90</strain>
    </source>
</reference>
<feature type="region of interest" description="Disordered" evidence="1">
    <location>
        <begin position="14"/>
        <end position="36"/>
    </location>
</feature>
<gene>
    <name evidence="2" type="ORF">AVDCRST_MAG90-336</name>
</gene>